<name>A0ABS2FC71_9BACE</name>
<protein>
    <submittedName>
        <fullName evidence="2">Adenine-specific methyltransferase EcoRI family protein</fullName>
    </submittedName>
</protein>
<gene>
    <name evidence="2" type="ORF">H6A24_12700</name>
</gene>
<keyword evidence="2" id="KW-0489">Methyltransferase</keyword>
<sequence length="349" mass="40629">MANKNLNKAKEAKKDEFYTQLEDINNELRHYREHFRGKTVLCNCDDPRVSNFFTYFAYNFEFLGLKKLITTCYKNQNIDLFSQNKSEQAVYLVYEGDKNGDHIPNAEEIGVKPLKGDGDFRSKECIELLKEADIVVTNPPFSLFREYVAQLMEYEKKFLIIGHQNAIKYKEIFPLIKENRLWLGYGFKGGAGHFISHYEDKATAGDHREGMIRVSGVTWFTNLEIKKRHEDIILYKHYTPEEYPKYENYDAIDVAKTEYIPLDYDGLMGVPITFMDKYNPEQFEIIGNTCDTDWIRSAGFKPMGQATIDNLRKQGNKAHVTANMNSPYILRNGLVSLPYARIIIRKIKK</sequence>
<feature type="coiled-coil region" evidence="1">
    <location>
        <begin position="7"/>
        <end position="34"/>
    </location>
</feature>
<keyword evidence="2" id="KW-0808">Transferase</keyword>
<dbReference type="Proteomes" id="UP000782117">
    <property type="component" value="Unassembled WGS sequence"/>
</dbReference>
<organism evidence="2 3">
    <name type="scientific">Bacteroides caecicola</name>
    <dbReference type="NCBI Taxonomy" id="1462569"/>
    <lineage>
        <taxon>Bacteria</taxon>
        <taxon>Pseudomonadati</taxon>
        <taxon>Bacteroidota</taxon>
        <taxon>Bacteroidia</taxon>
        <taxon>Bacteroidales</taxon>
        <taxon>Bacteroidaceae</taxon>
        <taxon>Bacteroides</taxon>
    </lineage>
</organism>
<evidence type="ECO:0000313" key="3">
    <source>
        <dbReference type="Proteomes" id="UP000782117"/>
    </source>
</evidence>
<dbReference type="InterPro" id="IPR025247">
    <property type="entry name" value="EcoRI-like_methylase"/>
</dbReference>
<dbReference type="PROSITE" id="PS00092">
    <property type="entry name" value="N6_MTASE"/>
    <property type="match status" value="1"/>
</dbReference>
<comment type="caution">
    <text evidence="2">The sequence shown here is derived from an EMBL/GenBank/DDBJ whole genome shotgun (WGS) entry which is preliminary data.</text>
</comment>
<dbReference type="Pfam" id="PF13651">
    <property type="entry name" value="EcoRI_methylase"/>
    <property type="match status" value="1"/>
</dbReference>
<dbReference type="EMBL" id="JACJKJ010000022">
    <property type="protein sequence ID" value="MBM6807344.1"/>
    <property type="molecule type" value="Genomic_DNA"/>
</dbReference>
<dbReference type="RefSeq" id="WP_204501260.1">
    <property type="nucleotide sequence ID" value="NZ_JACJKJ010000022.1"/>
</dbReference>
<keyword evidence="3" id="KW-1185">Reference proteome</keyword>
<evidence type="ECO:0000256" key="1">
    <source>
        <dbReference type="SAM" id="Coils"/>
    </source>
</evidence>
<reference evidence="2 3" key="1">
    <citation type="journal article" date="2021" name="Sci. Rep.">
        <title>The distribution of antibiotic resistance genes in chicken gut microbiota commensals.</title>
        <authorList>
            <person name="Juricova H."/>
            <person name="Matiasovicova J."/>
            <person name="Kubasova T."/>
            <person name="Cejkova D."/>
            <person name="Rychlik I."/>
        </authorList>
    </citation>
    <scope>NUCLEOTIDE SEQUENCE [LARGE SCALE GENOMIC DNA]</scope>
    <source>
        <strain evidence="2 3">An768</strain>
    </source>
</reference>
<keyword evidence="1" id="KW-0175">Coiled coil</keyword>
<accession>A0ABS2FC71</accession>
<evidence type="ECO:0000313" key="2">
    <source>
        <dbReference type="EMBL" id="MBM6807344.1"/>
    </source>
</evidence>
<dbReference type="GO" id="GO:0008168">
    <property type="term" value="F:methyltransferase activity"/>
    <property type="evidence" value="ECO:0007669"/>
    <property type="project" value="UniProtKB-KW"/>
</dbReference>
<dbReference type="InterPro" id="IPR002052">
    <property type="entry name" value="DNA_methylase_N6_adenine_CS"/>
</dbReference>
<proteinExistence type="predicted"/>
<dbReference type="GO" id="GO:0032259">
    <property type="term" value="P:methylation"/>
    <property type="evidence" value="ECO:0007669"/>
    <property type="project" value="UniProtKB-KW"/>
</dbReference>